<comment type="similarity">
    <text evidence="4 20">Belongs to the CDP-alcohol phosphatidyltransferase class-I family.</text>
</comment>
<dbReference type="AlphaFoldDB" id="A0A6L9ML39"/>
<dbReference type="GO" id="GO:0008654">
    <property type="term" value="P:phospholipid biosynthetic process"/>
    <property type="evidence" value="ECO:0007669"/>
    <property type="project" value="UniProtKB-KW"/>
</dbReference>
<comment type="cofactor">
    <cofactor evidence="2 20">
        <name>Mn(2+)</name>
        <dbReference type="ChEBI" id="CHEBI:29035"/>
    </cofactor>
</comment>
<evidence type="ECO:0000256" key="20">
    <source>
        <dbReference type="PIRNR" id="PIRNR000851"/>
    </source>
</evidence>
<keyword evidence="16 20" id="KW-0464">Manganese</keyword>
<keyword evidence="17 20" id="KW-1208">Phospholipid metabolism</keyword>
<dbReference type="GO" id="GO:0005886">
    <property type="term" value="C:plasma membrane"/>
    <property type="evidence" value="ECO:0007669"/>
    <property type="project" value="UniProtKB-SubCell"/>
</dbReference>
<evidence type="ECO:0000256" key="14">
    <source>
        <dbReference type="ARBA" id="ARBA00023136"/>
    </source>
</evidence>
<evidence type="ECO:0000256" key="6">
    <source>
        <dbReference type="ARBA" id="ARBA00015623"/>
    </source>
</evidence>
<keyword evidence="12 21" id="KW-1133">Transmembrane helix</keyword>
<keyword evidence="7 20" id="KW-1003">Cell membrane</keyword>
<dbReference type="RefSeq" id="WP_163045043.1">
    <property type="nucleotide sequence ID" value="NZ_JAAAMJ010000013.1"/>
</dbReference>
<evidence type="ECO:0000256" key="13">
    <source>
        <dbReference type="ARBA" id="ARBA00023098"/>
    </source>
</evidence>
<evidence type="ECO:0000256" key="19">
    <source>
        <dbReference type="ARBA" id="ARBA00037468"/>
    </source>
</evidence>
<gene>
    <name evidence="22" type="ORF">GTW51_15980</name>
</gene>
<dbReference type="GO" id="GO:0050520">
    <property type="term" value="F:phosphatidylcholine synthase activity"/>
    <property type="evidence" value="ECO:0007669"/>
    <property type="project" value="UniProtKB-EC"/>
</dbReference>
<comment type="function">
    <text evidence="19 20">Condenses choline with CDP-diglyceride to produce phosphatidylcholine and CMP.</text>
</comment>
<dbReference type="FunFam" id="1.20.120.1760:FF:000009">
    <property type="entry name" value="Phosphatidylcholine synthase"/>
    <property type="match status" value="1"/>
</dbReference>
<evidence type="ECO:0000256" key="12">
    <source>
        <dbReference type="ARBA" id="ARBA00022989"/>
    </source>
</evidence>
<feature type="transmembrane region" description="Helical" evidence="21">
    <location>
        <begin position="103"/>
        <end position="121"/>
    </location>
</feature>
<keyword evidence="9 20" id="KW-0997">Cell inner membrane</keyword>
<evidence type="ECO:0000256" key="8">
    <source>
        <dbReference type="ARBA" id="ARBA00022516"/>
    </source>
</evidence>
<evidence type="ECO:0000256" key="1">
    <source>
        <dbReference type="ARBA" id="ARBA00000958"/>
    </source>
</evidence>
<proteinExistence type="inferred from homology"/>
<dbReference type="NCBIfam" id="NF045884">
    <property type="entry name" value="PhCholSynAgro"/>
    <property type="match status" value="1"/>
</dbReference>
<protein>
    <recommendedName>
        <fullName evidence="6 20">Phosphatidylcholine synthase</fullName>
        <shortName evidence="20">PC synthase</shortName>
        <shortName evidence="20">PCS</shortName>
        <ecNumber evidence="5 20">2.7.8.24</ecNumber>
    </recommendedName>
    <alternativeName>
        <fullName evidence="18 20">CDP-diglyceride-choline O-phosphatidyltransferase</fullName>
    </alternativeName>
</protein>
<comment type="catalytic activity">
    <reaction evidence="1 20">
        <text>a CDP-1,2-diacyl-sn-glycerol + choline = a 1,2-diacyl-sn-glycero-3-phosphocholine + CMP + H(+)</text>
        <dbReference type="Rhea" id="RHEA:14597"/>
        <dbReference type="ChEBI" id="CHEBI:15354"/>
        <dbReference type="ChEBI" id="CHEBI:15378"/>
        <dbReference type="ChEBI" id="CHEBI:57643"/>
        <dbReference type="ChEBI" id="CHEBI:58332"/>
        <dbReference type="ChEBI" id="CHEBI:60377"/>
        <dbReference type="EC" id="2.7.8.24"/>
    </reaction>
</comment>
<dbReference type="Gene3D" id="1.20.120.1760">
    <property type="match status" value="1"/>
</dbReference>
<keyword evidence="13 20" id="KW-0443">Lipid metabolism</keyword>
<evidence type="ECO:0000256" key="15">
    <source>
        <dbReference type="ARBA" id="ARBA00023209"/>
    </source>
</evidence>
<keyword evidence="8 20" id="KW-0444">Lipid biosynthesis</keyword>
<feature type="transmembrane region" description="Helical" evidence="21">
    <location>
        <begin position="215"/>
        <end position="235"/>
    </location>
</feature>
<evidence type="ECO:0000256" key="9">
    <source>
        <dbReference type="ARBA" id="ARBA00022519"/>
    </source>
</evidence>
<keyword evidence="10 20" id="KW-0808">Transferase</keyword>
<dbReference type="InterPro" id="IPR026027">
    <property type="entry name" value="PcS"/>
</dbReference>
<evidence type="ECO:0000313" key="22">
    <source>
        <dbReference type="EMBL" id="NDV88200.1"/>
    </source>
</evidence>
<evidence type="ECO:0000256" key="2">
    <source>
        <dbReference type="ARBA" id="ARBA00001936"/>
    </source>
</evidence>
<evidence type="ECO:0000313" key="23">
    <source>
        <dbReference type="Proteomes" id="UP000476332"/>
    </source>
</evidence>
<reference evidence="22 23" key="1">
    <citation type="submission" date="2020-01" db="EMBL/GenBank/DDBJ databases">
        <title>Genomes of bacteria type strains.</title>
        <authorList>
            <person name="Chen J."/>
            <person name="Zhu S."/>
            <person name="Chen J."/>
        </authorList>
    </citation>
    <scope>NUCLEOTIDE SEQUENCE [LARGE SCALE GENOMIC DNA]</scope>
    <source>
        <strain evidence="22 23">KCTC 52919</strain>
    </source>
</reference>
<dbReference type="InterPro" id="IPR043130">
    <property type="entry name" value="CDP-OH_PTrfase_TM_dom"/>
</dbReference>
<evidence type="ECO:0000256" key="18">
    <source>
        <dbReference type="ARBA" id="ARBA00033321"/>
    </source>
</evidence>
<keyword evidence="14 20" id="KW-0472">Membrane</keyword>
<feature type="transmembrane region" description="Helical" evidence="21">
    <location>
        <begin position="80"/>
        <end position="97"/>
    </location>
</feature>
<evidence type="ECO:0000256" key="10">
    <source>
        <dbReference type="ARBA" id="ARBA00022679"/>
    </source>
</evidence>
<evidence type="ECO:0000256" key="3">
    <source>
        <dbReference type="ARBA" id="ARBA00004429"/>
    </source>
</evidence>
<evidence type="ECO:0000256" key="7">
    <source>
        <dbReference type="ARBA" id="ARBA00022475"/>
    </source>
</evidence>
<dbReference type="EC" id="2.7.8.24" evidence="5 20"/>
<keyword evidence="11 21" id="KW-0812">Transmembrane</keyword>
<evidence type="ECO:0000256" key="21">
    <source>
        <dbReference type="SAM" id="Phobius"/>
    </source>
</evidence>
<dbReference type="Pfam" id="PF01066">
    <property type="entry name" value="CDP-OH_P_transf"/>
    <property type="match status" value="1"/>
</dbReference>
<evidence type="ECO:0000256" key="4">
    <source>
        <dbReference type="ARBA" id="ARBA00010441"/>
    </source>
</evidence>
<evidence type="ECO:0000256" key="17">
    <source>
        <dbReference type="ARBA" id="ARBA00023264"/>
    </source>
</evidence>
<dbReference type="InterPro" id="IPR000462">
    <property type="entry name" value="CDP-OH_P_trans"/>
</dbReference>
<keyword evidence="15 20" id="KW-0594">Phospholipid biosynthesis</keyword>
<accession>A0A6L9ML39</accession>
<dbReference type="Proteomes" id="UP000476332">
    <property type="component" value="Unassembled WGS sequence"/>
</dbReference>
<evidence type="ECO:0000256" key="11">
    <source>
        <dbReference type="ARBA" id="ARBA00022692"/>
    </source>
</evidence>
<name>A0A6L9ML39_9HYPH</name>
<dbReference type="EMBL" id="JAAAMJ010000013">
    <property type="protein sequence ID" value="NDV88200.1"/>
    <property type="molecule type" value="Genomic_DNA"/>
</dbReference>
<comment type="caution">
    <text evidence="22">The sequence shown here is derived from an EMBL/GenBank/DDBJ whole genome shotgun (WGS) entry which is preliminary data.</text>
</comment>
<evidence type="ECO:0000256" key="16">
    <source>
        <dbReference type="ARBA" id="ARBA00023211"/>
    </source>
</evidence>
<feature type="transmembrane region" description="Helical" evidence="21">
    <location>
        <begin position="12"/>
        <end position="33"/>
    </location>
</feature>
<sequence>MSEPVTSFDKWRAFAVHLLTASGAFLAFMALIAAAEQRWVAMFVWLGAALFIDGIDGPIARKIDIKRVLPNWSGDLLDSIIDYATFCMIPAVALYLSDKIGEPWSFVAAALIVISSAVYYADLRMKTKDNFFRGFPVCWNMVVFVLFATELTGWIVFATVVVCSAATFAPVNFVHPVRVRRLRPLNMTVVALWSILGVISLYYNFASPTWVKVGLIATSLYLFVIGGVVQALVSARVASRRRGKA</sequence>
<comment type="subcellular location">
    <subcellularLocation>
        <location evidence="3 20">Cell inner membrane</location>
        <topology evidence="3 20">Multi-pass membrane protein</topology>
    </subcellularLocation>
</comment>
<dbReference type="PIRSF" id="PIRSF000851">
    <property type="entry name" value="PcS"/>
    <property type="match status" value="1"/>
</dbReference>
<keyword evidence="23" id="KW-1185">Reference proteome</keyword>
<evidence type="ECO:0000256" key="5">
    <source>
        <dbReference type="ARBA" id="ARBA00013195"/>
    </source>
</evidence>
<organism evidence="22 23">
    <name type="scientific">Aurantimonas aggregata</name>
    <dbReference type="NCBI Taxonomy" id="2047720"/>
    <lineage>
        <taxon>Bacteria</taxon>
        <taxon>Pseudomonadati</taxon>
        <taxon>Pseudomonadota</taxon>
        <taxon>Alphaproteobacteria</taxon>
        <taxon>Hyphomicrobiales</taxon>
        <taxon>Aurantimonadaceae</taxon>
        <taxon>Aurantimonas</taxon>
    </lineage>
</organism>
<feature type="transmembrane region" description="Helical" evidence="21">
    <location>
        <begin position="185"/>
        <end position="203"/>
    </location>
</feature>